<accession>A0ACC1PGJ8</accession>
<dbReference type="EMBL" id="JAPDGR010000280">
    <property type="protein sequence ID" value="KAJ2992262.1"/>
    <property type="molecule type" value="Genomic_DNA"/>
</dbReference>
<protein>
    <submittedName>
        <fullName evidence="1">Uncharacterized protein</fullName>
    </submittedName>
</protein>
<comment type="caution">
    <text evidence="1">The sequence shown here is derived from an EMBL/GenBank/DDBJ whole genome shotgun (WGS) entry which is preliminary data.</text>
</comment>
<sequence length="128" mass="13708">MRFTTAFLVPLGLAVVHSLPLTPTDPSGCRVDLAPTLSQPQNAASNILYHSLSKWVATSGSLYISSNYLDTRNTTKAPFSVTFKVNMIPDFMTEDALSGVLDTWLGTYLVGGASAVRDDYAITGVTCT</sequence>
<evidence type="ECO:0000313" key="2">
    <source>
        <dbReference type="Proteomes" id="UP001143856"/>
    </source>
</evidence>
<keyword evidence="2" id="KW-1185">Reference proteome</keyword>
<dbReference type="Proteomes" id="UP001143856">
    <property type="component" value="Unassembled WGS sequence"/>
</dbReference>
<organism evidence="1 2">
    <name type="scientific">Xylaria curta</name>
    <dbReference type="NCBI Taxonomy" id="42375"/>
    <lineage>
        <taxon>Eukaryota</taxon>
        <taxon>Fungi</taxon>
        <taxon>Dikarya</taxon>
        <taxon>Ascomycota</taxon>
        <taxon>Pezizomycotina</taxon>
        <taxon>Sordariomycetes</taxon>
        <taxon>Xylariomycetidae</taxon>
        <taxon>Xylariales</taxon>
        <taxon>Xylariaceae</taxon>
        <taxon>Xylaria</taxon>
    </lineage>
</organism>
<name>A0ACC1PGJ8_9PEZI</name>
<proteinExistence type="predicted"/>
<reference evidence="1" key="1">
    <citation type="submission" date="2022-10" db="EMBL/GenBank/DDBJ databases">
        <title>Genome Sequence of Xylaria curta.</title>
        <authorList>
            <person name="Buettner E."/>
        </authorList>
    </citation>
    <scope>NUCLEOTIDE SEQUENCE</scope>
    <source>
        <strain evidence="1">Babe10</strain>
    </source>
</reference>
<gene>
    <name evidence="1" type="ORF">NUW58_g2228</name>
</gene>
<evidence type="ECO:0000313" key="1">
    <source>
        <dbReference type="EMBL" id="KAJ2992262.1"/>
    </source>
</evidence>